<accession>A0A382LRN6</accession>
<protein>
    <submittedName>
        <fullName evidence="1">Uncharacterized protein</fullName>
    </submittedName>
</protein>
<proteinExistence type="predicted"/>
<reference evidence="1" key="1">
    <citation type="submission" date="2018-05" db="EMBL/GenBank/DDBJ databases">
        <authorList>
            <person name="Lanie J.A."/>
            <person name="Ng W.-L."/>
            <person name="Kazmierczak K.M."/>
            <person name="Andrzejewski T.M."/>
            <person name="Davidsen T.M."/>
            <person name="Wayne K.J."/>
            <person name="Tettelin H."/>
            <person name="Glass J.I."/>
            <person name="Rusch D."/>
            <person name="Podicherti R."/>
            <person name="Tsui H.-C.T."/>
            <person name="Winkler M.E."/>
        </authorList>
    </citation>
    <scope>NUCLEOTIDE SEQUENCE</scope>
</reference>
<evidence type="ECO:0000313" key="1">
    <source>
        <dbReference type="EMBL" id="SVC37742.1"/>
    </source>
</evidence>
<sequence length="96" mass="11397">MLDLKRKVWYHYKVMRIKDSIKKWLGFAPKVINYVLVYSPEKHATKLYYLKGPRRGWKPLMNSGREVGFYAKVINRDNEVRAFRADRVVSLSTFSA</sequence>
<gene>
    <name evidence="1" type="ORF">METZ01_LOCUS290596</name>
</gene>
<dbReference type="AlphaFoldDB" id="A0A382LRN6"/>
<name>A0A382LRN6_9ZZZZ</name>
<dbReference type="EMBL" id="UINC01087940">
    <property type="protein sequence ID" value="SVC37742.1"/>
    <property type="molecule type" value="Genomic_DNA"/>
</dbReference>
<organism evidence="1">
    <name type="scientific">marine metagenome</name>
    <dbReference type="NCBI Taxonomy" id="408172"/>
    <lineage>
        <taxon>unclassified sequences</taxon>
        <taxon>metagenomes</taxon>
        <taxon>ecological metagenomes</taxon>
    </lineage>
</organism>